<comment type="caution">
    <text evidence="5">The sequence shown here is derived from an EMBL/GenBank/DDBJ whole genome shotgun (WGS) entry which is preliminary data.</text>
</comment>
<sequence length="503" mass="56220">MIDVKPINLSNKTIGDINAPGVITPSINYLNLPVKVLQFGTGVLLRGLTDHIIDKANKAGIFNGRIAVVKSTSTGGTDAFAEQNNLYTLQMKGIENKQLTEETVINTAIARVLSAADEWNLVLKEAENPELKVVISNTTEVGLQLVEENIDQQPPSSFPAKLLAVLNHRYKSLNGSAESGLVIIPTELLPDNAIILKSIIKKLIAFNGLSADFEKWLDESNYFCNSLVDRIVTGKPSLEEQKQFEQKNGYHDALLIVSEPYCLWAIEGDDKVKEILSFEQADPGAVVIPDIEVHRELKLRLLNGTHTLSCALALCMGFDLVNTATNNAQFSAFLEDLMKEIYEAMPYKPEAKLAAEFSERVLDRFRNPFIQHQWVAIAQQYTTKIITRVLPVLKEHYRLFNNAPENIARGLAAYMFLMSKVVKDNKEYYLTYKNERHLLKDDKIGILVEKWAVNPASVMASEILGAKEIWGEDLSQLPGLAHSVQNKLNDIVKNAQPHKQKEN</sequence>
<dbReference type="InterPro" id="IPR013118">
    <property type="entry name" value="Mannitol_DH_C"/>
</dbReference>
<dbReference type="NCBIfam" id="NF002969">
    <property type="entry name" value="PRK03643.1"/>
    <property type="match status" value="1"/>
</dbReference>
<keyword evidence="6" id="KW-1185">Reference proteome</keyword>
<dbReference type="InterPro" id="IPR013328">
    <property type="entry name" value="6PGD_dom2"/>
</dbReference>
<dbReference type="InterPro" id="IPR008927">
    <property type="entry name" value="6-PGluconate_DH-like_C_sf"/>
</dbReference>
<dbReference type="Proteomes" id="UP001596958">
    <property type="component" value="Unassembled WGS sequence"/>
</dbReference>
<proteinExistence type="predicted"/>
<dbReference type="PANTHER" id="PTHR30524:SF0">
    <property type="entry name" value="ALTRONATE OXIDOREDUCTASE-RELATED"/>
    <property type="match status" value="1"/>
</dbReference>
<dbReference type="Pfam" id="PF01232">
    <property type="entry name" value="Mannitol_dh"/>
    <property type="match status" value="1"/>
</dbReference>
<dbReference type="Pfam" id="PF08125">
    <property type="entry name" value="Mannitol_dh_C"/>
    <property type="match status" value="1"/>
</dbReference>
<evidence type="ECO:0000259" key="3">
    <source>
        <dbReference type="Pfam" id="PF01232"/>
    </source>
</evidence>
<keyword evidence="2" id="KW-0520">NAD</keyword>
<dbReference type="InterPro" id="IPR013131">
    <property type="entry name" value="Mannitol_DH_N"/>
</dbReference>
<protein>
    <submittedName>
        <fullName evidence="5">Tagaturonate reductase</fullName>
        <ecNumber evidence="5">1.1.1.58</ecNumber>
    </submittedName>
</protein>
<gene>
    <name evidence="5" type="ORF">ACFQZS_08520</name>
</gene>
<accession>A0ABW2Z0A9</accession>
<dbReference type="RefSeq" id="WP_377099214.1">
    <property type="nucleotide sequence ID" value="NZ_JBHTHU010000005.1"/>
</dbReference>
<dbReference type="SUPFAM" id="SSF51735">
    <property type="entry name" value="NAD(P)-binding Rossmann-fold domains"/>
    <property type="match status" value="1"/>
</dbReference>
<feature type="domain" description="Mannitol dehydrogenase N-terminal" evidence="3">
    <location>
        <begin position="35"/>
        <end position="270"/>
    </location>
</feature>
<reference evidence="6" key="1">
    <citation type="journal article" date="2019" name="Int. J. Syst. Evol. Microbiol.">
        <title>The Global Catalogue of Microorganisms (GCM) 10K type strain sequencing project: providing services to taxonomists for standard genome sequencing and annotation.</title>
        <authorList>
            <consortium name="The Broad Institute Genomics Platform"/>
            <consortium name="The Broad Institute Genome Sequencing Center for Infectious Disease"/>
            <person name="Wu L."/>
            <person name="Ma J."/>
        </authorList>
    </citation>
    <scope>NUCLEOTIDE SEQUENCE [LARGE SCALE GENOMIC DNA]</scope>
    <source>
        <strain evidence="6">CCUG 63418</strain>
    </source>
</reference>
<organism evidence="5 6">
    <name type="scientific">Mucilaginibacter calamicampi</name>
    <dbReference type="NCBI Taxonomy" id="1302352"/>
    <lineage>
        <taxon>Bacteria</taxon>
        <taxon>Pseudomonadati</taxon>
        <taxon>Bacteroidota</taxon>
        <taxon>Sphingobacteriia</taxon>
        <taxon>Sphingobacteriales</taxon>
        <taxon>Sphingobacteriaceae</taxon>
        <taxon>Mucilaginibacter</taxon>
    </lineage>
</organism>
<evidence type="ECO:0000259" key="4">
    <source>
        <dbReference type="Pfam" id="PF08125"/>
    </source>
</evidence>
<evidence type="ECO:0000256" key="1">
    <source>
        <dbReference type="ARBA" id="ARBA00023002"/>
    </source>
</evidence>
<dbReference type="Gene3D" id="1.10.1040.10">
    <property type="entry name" value="N-(1-d-carboxylethyl)-l-norvaline Dehydrogenase, domain 2"/>
    <property type="match status" value="1"/>
</dbReference>
<dbReference type="PANTHER" id="PTHR30524">
    <property type="entry name" value="MANNITOL-1-PHOSPHATE 5-DEHYDROGENASE"/>
    <property type="match status" value="1"/>
</dbReference>
<evidence type="ECO:0000313" key="6">
    <source>
        <dbReference type="Proteomes" id="UP001596958"/>
    </source>
</evidence>
<feature type="domain" description="Mannitol dehydrogenase C-terminal" evidence="4">
    <location>
        <begin position="290"/>
        <end position="491"/>
    </location>
</feature>
<evidence type="ECO:0000256" key="2">
    <source>
        <dbReference type="ARBA" id="ARBA00023027"/>
    </source>
</evidence>
<dbReference type="Gene3D" id="3.40.50.720">
    <property type="entry name" value="NAD(P)-binding Rossmann-like Domain"/>
    <property type="match status" value="1"/>
</dbReference>
<dbReference type="GO" id="GO:0009026">
    <property type="term" value="F:tagaturonate reductase activity"/>
    <property type="evidence" value="ECO:0007669"/>
    <property type="project" value="UniProtKB-EC"/>
</dbReference>
<keyword evidence="1 5" id="KW-0560">Oxidoreductase</keyword>
<evidence type="ECO:0000313" key="5">
    <source>
        <dbReference type="EMBL" id="MFD0750181.1"/>
    </source>
</evidence>
<dbReference type="SUPFAM" id="SSF48179">
    <property type="entry name" value="6-phosphogluconate dehydrogenase C-terminal domain-like"/>
    <property type="match status" value="1"/>
</dbReference>
<dbReference type="InterPro" id="IPR036291">
    <property type="entry name" value="NAD(P)-bd_dom_sf"/>
</dbReference>
<dbReference type="EMBL" id="JBHTHU010000005">
    <property type="protein sequence ID" value="MFD0750181.1"/>
    <property type="molecule type" value="Genomic_DNA"/>
</dbReference>
<dbReference type="EC" id="1.1.1.58" evidence="5"/>
<name>A0ABW2Z0A9_9SPHI</name>